<keyword evidence="6 16" id="KW-0812">Transmembrane</keyword>
<evidence type="ECO:0000256" key="5">
    <source>
        <dbReference type="ARBA" id="ARBA00022519"/>
    </source>
</evidence>
<comment type="caution">
    <text evidence="18">The sequence shown here is derived from an EMBL/GenBank/DDBJ whole genome shotgun (WGS) entry which is preliminary data.</text>
</comment>
<dbReference type="PROSITE" id="PS51711">
    <property type="entry name" value="G_FEOB"/>
    <property type="match status" value="1"/>
</dbReference>
<keyword evidence="5" id="KW-0997">Cell inner membrane</keyword>
<keyword evidence="8 16" id="KW-1133">Transmembrane helix</keyword>
<feature type="transmembrane region" description="Helical" evidence="16">
    <location>
        <begin position="402"/>
        <end position="422"/>
    </location>
</feature>
<keyword evidence="12 16" id="KW-0472">Membrane</keyword>
<dbReference type="Pfam" id="PF17910">
    <property type="entry name" value="FeoB_Cyto"/>
    <property type="match status" value="1"/>
</dbReference>
<reference evidence="18 19" key="1">
    <citation type="submission" date="2011-06" db="EMBL/GenBank/DDBJ databases">
        <title>The draft genome of Thiorhodococcus drewsii AZ1.</title>
        <authorList>
            <consortium name="US DOE Joint Genome Institute (JGI-PGF)"/>
            <person name="Lucas S."/>
            <person name="Han J."/>
            <person name="Lapidus A."/>
            <person name="Cheng J.-F."/>
            <person name="Goodwin L."/>
            <person name="Pitluck S."/>
            <person name="Peters L."/>
            <person name="Land M.L."/>
            <person name="Hauser L."/>
            <person name="Vogl K."/>
            <person name="Liu Z."/>
            <person name="Imhoff J."/>
            <person name="Thiel V."/>
            <person name="Frigaard N.-U."/>
            <person name="Bryant D.A."/>
            <person name="Woyke T.J."/>
        </authorList>
    </citation>
    <scope>NUCLEOTIDE SEQUENCE [LARGE SCALE GENOMIC DNA]</scope>
    <source>
        <strain evidence="18 19">AZ1</strain>
    </source>
</reference>
<evidence type="ECO:0000256" key="8">
    <source>
        <dbReference type="ARBA" id="ARBA00022989"/>
    </source>
</evidence>
<keyword evidence="15" id="KW-0460">Magnesium</keyword>
<feature type="transmembrane region" description="Helical" evidence="16">
    <location>
        <begin position="692"/>
        <end position="713"/>
    </location>
</feature>
<dbReference type="NCBIfam" id="TIGR00437">
    <property type="entry name" value="feoB"/>
    <property type="match status" value="1"/>
</dbReference>
<dbReference type="InterPro" id="IPR011640">
    <property type="entry name" value="Fe2_transport_prot_B_C"/>
</dbReference>
<dbReference type="Gene3D" id="1.10.287.1770">
    <property type="match status" value="1"/>
</dbReference>
<feature type="binding site" evidence="14">
    <location>
        <begin position="36"/>
        <end position="40"/>
    </location>
    <ligand>
        <name>GTP</name>
        <dbReference type="ChEBI" id="CHEBI:37565"/>
        <label>1</label>
    </ligand>
</feature>
<evidence type="ECO:0000313" key="18">
    <source>
        <dbReference type="EMBL" id="EGV31269.1"/>
    </source>
</evidence>
<gene>
    <name evidence="18" type="ORF">ThidrDRAFT_2135</name>
</gene>
<evidence type="ECO:0000256" key="13">
    <source>
        <dbReference type="NCBIfam" id="TIGR00437"/>
    </source>
</evidence>
<evidence type="ECO:0000256" key="4">
    <source>
        <dbReference type="ARBA" id="ARBA00022496"/>
    </source>
</evidence>
<dbReference type="eggNOG" id="COG0370">
    <property type="taxonomic scope" value="Bacteria"/>
</dbReference>
<dbReference type="RefSeq" id="WP_007040848.1">
    <property type="nucleotide sequence ID" value="NZ_AFWT01000013.1"/>
</dbReference>
<feature type="binding site" evidence="14">
    <location>
        <begin position="11"/>
        <end position="18"/>
    </location>
    <ligand>
        <name>GTP</name>
        <dbReference type="ChEBI" id="CHEBI:37565"/>
        <label>1</label>
    </ligand>
</feature>
<evidence type="ECO:0000256" key="11">
    <source>
        <dbReference type="ARBA" id="ARBA00023134"/>
    </source>
</evidence>
<dbReference type="PANTHER" id="PTHR43185">
    <property type="entry name" value="FERROUS IRON TRANSPORT PROTEIN B"/>
    <property type="match status" value="1"/>
</dbReference>
<evidence type="ECO:0000256" key="7">
    <source>
        <dbReference type="ARBA" id="ARBA00022741"/>
    </source>
</evidence>
<dbReference type="Pfam" id="PF07670">
    <property type="entry name" value="Gate"/>
    <property type="match status" value="2"/>
</dbReference>
<dbReference type="CDD" id="cd01879">
    <property type="entry name" value="FeoB"/>
    <property type="match status" value="1"/>
</dbReference>
<dbReference type="GO" id="GO:0015093">
    <property type="term" value="F:ferrous iron transmembrane transporter activity"/>
    <property type="evidence" value="ECO:0007669"/>
    <property type="project" value="UniProtKB-UniRule"/>
</dbReference>
<dbReference type="PANTHER" id="PTHR43185:SF1">
    <property type="entry name" value="FE(2+) TRANSPORTER FEOB"/>
    <property type="match status" value="1"/>
</dbReference>
<proteinExistence type="inferred from homology"/>
<feature type="transmembrane region" description="Helical" evidence="16">
    <location>
        <begin position="429"/>
        <end position="456"/>
    </location>
</feature>
<keyword evidence="2 16" id="KW-0813">Transport</keyword>
<dbReference type="InterPro" id="IPR030389">
    <property type="entry name" value="G_FEOB_dom"/>
</dbReference>
<dbReference type="Gene3D" id="3.40.50.300">
    <property type="entry name" value="P-loop containing nucleotide triphosphate hydrolases"/>
    <property type="match status" value="1"/>
</dbReference>
<feature type="binding site" evidence="14">
    <location>
        <begin position="57"/>
        <end position="60"/>
    </location>
    <ligand>
        <name>GTP</name>
        <dbReference type="ChEBI" id="CHEBI:37565"/>
        <label>1</label>
    </ligand>
</feature>
<keyword evidence="11 14" id="KW-0342">GTP-binding</keyword>
<evidence type="ECO:0000256" key="10">
    <source>
        <dbReference type="ARBA" id="ARBA00023065"/>
    </source>
</evidence>
<feature type="binding site" evidence="15">
    <location>
        <position position="26"/>
    </location>
    <ligand>
        <name>Mg(2+)</name>
        <dbReference type="ChEBI" id="CHEBI:18420"/>
        <label>2</label>
    </ligand>
</feature>
<dbReference type="Pfam" id="PF07664">
    <property type="entry name" value="FeoB_C"/>
    <property type="match status" value="1"/>
</dbReference>
<feature type="binding site" evidence="14">
    <location>
        <begin position="121"/>
        <end position="124"/>
    </location>
    <ligand>
        <name>GTP</name>
        <dbReference type="ChEBI" id="CHEBI:37565"/>
        <label>1</label>
    </ligand>
</feature>
<organism evidence="18 19">
    <name type="scientific">Thiorhodococcus drewsii AZ1</name>
    <dbReference type="NCBI Taxonomy" id="765913"/>
    <lineage>
        <taxon>Bacteria</taxon>
        <taxon>Pseudomonadati</taxon>
        <taxon>Pseudomonadota</taxon>
        <taxon>Gammaproteobacteria</taxon>
        <taxon>Chromatiales</taxon>
        <taxon>Chromatiaceae</taxon>
        <taxon>Thiorhodococcus</taxon>
    </lineage>
</organism>
<evidence type="ECO:0000256" key="9">
    <source>
        <dbReference type="ARBA" id="ARBA00023004"/>
    </source>
</evidence>
<evidence type="ECO:0000256" key="3">
    <source>
        <dbReference type="ARBA" id="ARBA00022475"/>
    </source>
</evidence>
<dbReference type="InterPro" id="IPR011642">
    <property type="entry name" value="Gate_dom"/>
</dbReference>
<keyword evidence="7 14" id="KW-0547">Nucleotide-binding</keyword>
<comment type="function">
    <text evidence="16">Probable transporter of a GTP-driven Fe(2+) uptake system.</text>
</comment>
<feature type="transmembrane region" description="Helical" evidence="16">
    <location>
        <begin position="752"/>
        <end position="773"/>
    </location>
</feature>
<dbReference type="Proteomes" id="UP000004200">
    <property type="component" value="Unassembled WGS sequence"/>
</dbReference>
<keyword evidence="10" id="KW-0406">Ion transport</keyword>
<feature type="binding site" evidence="15">
    <location>
        <position position="25"/>
    </location>
    <ligand>
        <name>Mg(2+)</name>
        <dbReference type="ChEBI" id="CHEBI:18420"/>
        <label>2</label>
    </ligand>
</feature>
<dbReference type="InterPro" id="IPR006073">
    <property type="entry name" value="GTP-bd"/>
</dbReference>
<evidence type="ECO:0000256" key="1">
    <source>
        <dbReference type="ARBA" id="ARBA00004429"/>
    </source>
</evidence>
<dbReference type="PRINTS" id="PR00326">
    <property type="entry name" value="GTP1OBG"/>
</dbReference>
<evidence type="ECO:0000256" key="14">
    <source>
        <dbReference type="PIRSR" id="PIRSR603373-1"/>
    </source>
</evidence>
<evidence type="ECO:0000256" key="2">
    <source>
        <dbReference type="ARBA" id="ARBA00022448"/>
    </source>
</evidence>
<protein>
    <recommendedName>
        <fullName evidence="13 16">Ferrous iron transport protein B</fullName>
    </recommendedName>
</protein>
<keyword evidence="19" id="KW-1185">Reference proteome</keyword>
<evidence type="ECO:0000256" key="15">
    <source>
        <dbReference type="PIRSR" id="PIRSR603373-2"/>
    </source>
</evidence>
<dbReference type="Pfam" id="PF02421">
    <property type="entry name" value="FeoB_N"/>
    <property type="match status" value="1"/>
</dbReference>
<dbReference type="GO" id="GO:0005886">
    <property type="term" value="C:plasma membrane"/>
    <property type="evidence" value="ECO:0007669"/>
    <property type="project" value="UniProtKB-SubCell"/>
</dbReference>
<dbReference type="InterPro" id="IPR027417">
    <property type="entry name" value="P-loop_NTPase"/>
</dbReference>
<feature type="binding site" evidence="14">
    <location>
        <begin position="150"/>
        <end position="152"/>
    </location>
    <ligand>
        <name>GTP</name>
        <dbReference type="ChEBI" id="CHEBI:37565"/>
        <label>1</label>
    </ligand>
</feature>
<dbReference type="InterPro" id="IPR050860">
    <property type="entry name" value="FeoB_GTPase"/>
</dbReference>
<comment type="similarity">
    <text evidence="16">Belongs to the TRAFAC class TrmE-Era-EngA-EngB-Septin-like GTPase superfamily. FeoB GTPase (TC 9.A.8) family.</text>
</comment>
<feature type="transmembrane region" description="Helical" evidence="16">
    <location>
        <begin position="291"/>
        <end position="311"/>
    </location>
</feature>
<keyword evidence="15" id="KW-0479">Metal-binding</keyword>
<dbReference type="InterPro" id="IPR041069">
    <property type="entry name" value="FeoB_Cyto"/>
</dbReference>
<evidence type="ECO:0000256" key="12">
    <source>
        <dbReference type="ARBA" id="ARBA00023136"/>
    </source>
</evidence>
<evidence type="ECO:0000256" key="16">
    <source>
        <dbReference type="RuleBase" id="RU362098"/>
    </source>
</evidence>
<feature type="binding site" evidence="15">
    <location>
        <position position="23"/>
    </location>
    <ligand>
        <name>Mg(2+)</name>
        <dbReference type="ChEBI" id="CHEBI:18420"/>
        <label>2</label>
    </ligand>
</feature>
<keyword evidence="9 16" id="KW-0408">Iron</keyword>
<dbReference type="InterPro" id="IPR005225">
    <property type="entry name" value="Small_GTP-bd"/>
</dbReference>
<dbReference type="GO" id="GO:0005525">
    <property type="term" value="F:GTP binding"/>
    <property type="evidence" value="ECO:0007669"/>
    <property type="project" value="UniProtKB-KW"/>
</dbReference>
<evidence type="ECO:0000259" key="17">
    <source>
        <dbReference type="PROSITE" id="PS51711"/>
    </source>
</evidence>
<feature type="transmembrane region" description="Helical" evidence="16">
    <location>
        <begin position="462"/>
        <end position="481"/>
    </location>
</feature>
<keyword evidence="3" id="KW-1003">Cell membrane</keyword>
<comment type="subcellular location">
    <subcellularLocation>
        <location evidence="1 16">Cell inner membrane</location>
        <topology evidence="1 16">Multi-pass membrane protein</topology>
    </subcellularLocation>
</comment>
<accession>G2E1H2</accession>
<name>G2E1H2_9GAMM</name>
<dbReference type="NCBIfam" id="TIGR00231">
    <property type="entry name" value="small_GTP"/>
    <property type="match status" value="1"/>
</dbReference>
<dbReference type="PATRIC" id="fig|765913.3.peg.2174"/>
<dbReference type="SUPFAM" id="SSF52540">
    <property type="entry name" value="P-loop containing nucleoside triphosphate hydrolases"/>
    <property type="match status" value="1"/>
</dbReference>
<dbReference type="FunFam" id="3.40.50.300:FF:000426">
    <property type="entry name" value="Ferrous iron transport protein B"/>
    <property type="match status" value="1"/>
</dbReference>
<sequence>MKSSYTIGVVGNPNCGKTTLFNALTGSKQRVGNWPGVTVERKIGRYRFGDADFELVDLPGTYSLDVSDHAVSLDERIARDFVHAREADLILNILDAANLERNLYLTTQLIEMGRPIVVALNMMDVAEERGQTLDVERLSSRLGCPVVPVVAANGKGIKELRQTLLDAAQAVTNGQWTLPAPVTYGQKLEDAIAALESRVKPIAEAQGDPTRWLVSRLIEGDDLAIQLVGDRIEREEICALLGDEAEDADILFADGRYGYAHEVTQSCVTQTGQVSRTLSDRLDRVMLNRMVGIPIFLFVMYLMFMFTINIGGAFIDFFDIAAGTIFVDGTAAFLTAARAPEWFVIGVANGIGGGIQVVATFIPIIAFLYLFMSVLEDSGYMARAAFVVDRFMRTIGLPGKSFVPLLVGFGCNVPAIMAARTLENQRDRILTVLMAPFMSCGARLPVYALFAAAFFATGGQNIVFGLYLIGIAAAVLTGFILKRTLLEGQAAPFVMELPPYHLPTIKGVVLRTWDRTKGFVVRAGRVIVPMVLVINVLNSLGTDGTFGNEDSDHSMLAEIGRTIAPAFGPMGLNEENWPATVGIFTGILAKEAVVGTLDATYSALGAQEETPEAEAGAVAEDTQEVAYDMSAGLSEAVSTIPANLSDALGGWSDPLGLNIGDVDNQELAAEEQAVTTTTFGAMAARFDGAAGAFAYLLFILLYAPCVAAIAAIYRETSPGWTLFAAAWTTGLGYVSATIFYQAAIFSRDPASSATWIGIMLAVFIGSVATMRWWSRRDLQSRGLAHETG</sequence>
<evidence type="ECO:0000256" key="6">
    <source>
        <dbReference type="ARBA" id="ARBA00022692"/>
    </source>
</evidence>
<dbReference type="STRING" id="765913.ThidrDRAFT_2135"/>
<evidence type="ECO:0000313" key="19">
    <source>
        <dbReference type="Proteomes" id="UP000004200"/>
    </source>
</evidence>
<feature type="transmembrane region" description="Helical" evidence="16">
    <location>
        <begin position="343"/>
        <end position="371"/>
    </location>
</feature>
<keyword evidence="4 16" id="KW-0410">Iron transport</keyword>
<feature type="binding site" evidence="15">
    <location>
        <position position="22"/>
    </location>
    <ligand>
        <name>Mg(2+)</name>
        <dbReference type="ChEBI" id="CHEBI:18420"/>
        <label>1</label>
    </ligand>
</feature>
<dbReference type="GO" id="GO:0046872">
    <property type="term" value="F:metal ion binding"/>
    <property type="evidence" value="ECO:0007669"/>
    <property type="project" value="UniProtKB-KW"/>
</dbReference>
<dbReference type="OrthoDB" id="9809127at2"/>
<feature type="transmembrane region" description="Helical" evidence="16">
    <location>
        <begin position="719"/>
        <end position="740"/>
    </location>
</feature>
<dbReference type="InterPro" id="IPR003373">
    <property type="entry name" value="Fe2_transport_prot-B"/>
</dbReference>
<feature type="domain" description="FeoB-type G" evidence="17">
    <location>
        <begin position="4"/>
        <end position="170"/>
    </location>
</feature>
<dbReference type="NCBIfam" id="NF007105">
    <property type="entry name" value="PRK09554.1"/>
    <property type="match status" value="1"/>
</dbReference>
<dbReference type="AlphaFoldDB" id="G2E1H2"/>
<dbReference type="EMBL" id="AFWT01000013">
    <property type="protein sequence ID" value="EGV31269.1"/>
    <property type="molecule type" value="Genomic_DNA"/>
</dbReference>